<proteinExistence type="predicted"/>
<dbReference type="SUPFAM" id="SSF46689">
    <property type="entry name" value="Homeodomain-like"/>
    <property type="match status" value="1"/>
</dbReference>
<dbReference type="Gene3D" id="1.10.357.10">
    <property type="entry name" value="Tetracycline Repressor, domain 2"/>
    <property type="match status" value="1"/>
</dbReference>
<name>D4YRS9_9LACO</name>
<accession>D4YRS9</accession>
<reference evidence="1 2" key="1">
    <citation type="submission" date="2010-04" db="EMBL/GenBank/DDBJ databases">
        <authorList>
            <person name="Muzny D."/>
            <person name="Qin X."/>
            <person name="Deng J."/>
            <person name="Jiang H."/>
            <person name="Liu Y."/>
            <person name="Qu J."/>
            <person name="Song X.-Z."/>
            <person name="Zhang L."/>
            <person name="Thornton R."/>
            <person name="Coyle M."/>
            <person name="Francisco L."/>
            <person name="Jackson L."/>
            <person name="Javaid M."/>
            <person name="Korchina V."/>
            <person name="Kovar C."/>
            <person name="Mata R."/>
            <person name="Mathew T."/>
            <person name="Ngo R."/>
            <person name="Nguyen L."/>
            <person name="Nguyen N."/>
            <person name="Okwuonu G."/>
            <person name="Ongeri F."/>
            <person name="Pham C."/>
            <person name="Simmons D."/>
            <person name="Wilczek-Boney K."/>
            <person name="Hale W."/>
            <person name="Jakkamsetti A."/>
            <person name="Pham P."/>
            <person name="Ruth R."/>
            <person name="San Lucas F."/>
            <person name="Warren J."/>
            <person name="Zhang J."/>
            <person name="Zhao Z."/>
            <person name="Zhou C."/>
            <person name="Zhu D."/>
            <person name="Lee S."/>
            <person name="Bess C."/>
            <person name="Blankenburg K."/>
            <person name="Forbes L."/>
            <person name="Fu Q."/>
            <person name="Gubbala S."/>
            <person name="Hirani K."/>
            <person name="Jayaseelan J.C."/>
            <person name="Lara F."/>
            <person name="Munidasa M."/>
            <person name="Palculict T."/>
            <person name="Patil S."/>
            <person name="Pu L.-L."/>
            <person name="Saada N."/>
            <person name="Tang L."/>
            <person name="Weissenberger G."/>
            <person name="Zhu Y."/>
            <person name="Hemphill L."/>
            <person name="Shang Y."/>
            <person name="Youmans B."/>
            <person name="Ayvaz T."/>
            <person name="Ross M."/>
            <person name="Santibanez J."/>
            <person name="Aqrawi P."/>
            <person name="Gross S."/>
            <person name="Joshi V."/>
            <person name="Fowler G."/>
            <person name="Nazareth L."/>
            <person name="Reid J."/>
            <person name="Worley K."/>
            <person name="Petrosino J."/>
            <person name="Highlander S."/>
            <person name="Gibbs R."/>
        </authorList>
    </citation>
    <scope>NUCLEOTIDE SEQUENCE [LARGE SCALE GENOMIC DNA]</scope>
    <source>
        <strain evidence="1 2">DSM 11664</strain>
    </source>
</reference>
<comment type="caution">
    <text evidence="1">The sequence shown here is derived from an EMBL/GenBank/DDBJ whole genome shotgun (WGS) entry which is preliminary data.</text>
</comment>
<evidence type="ECO:0008006" key="3">
    <source>
        <dbReference type="Google" id="ProtNLM"/>
    </source>
</evidence>
<dbReference type="RefSeq" id="WP_006351361.1">
    <property type="nucleotide sequence ID" value="NZ_ADNY01000010.1"/>
</dbReference>
<keyword evidence="2" id="KW-1185">Reference proteome</keyword>
<dbReference type="eggNOG" id="COG1309">
    <property type="taxonomic scope" value="Bacteria"/>
</dbReference>
<dbReference type="InterPro" id="IPR009057">
    <property type="entry name" value="Homeodomain-like_sf"/>
</dbReference>
<dbReference type="Proteomes" id="UP000004069">
    <property type="component" value="Unassembled WGS sequence"/>
</dbReference>
<gene>
    <name evidence="1" type="ORF">HMPREF0493_0207</name>
</gene>
<sequence>MDVRSVVTKNKIKMALLNCIKEKPLANILNKDIIAKSEVSTRTFYHYYLDKDEVLNEIENEILAGLKKINDQDYQNVTQVSSPLTNETNVALAQKEFKYLIDYCDTVKEEGTILLSSNGDINFANKIRELSVKETKRYQVREILGLVQVKSPVQLLLLLKK</sequence>
<evidence type="ECO:0000313" key="2">
    <source>
        <dbReference type="Proteomes" id="UP000004069"/>
    </source>
</evidence>
<dbReference type="PATRIC" id="fig|585524.9.peg.408"/>
<dbReference type="EMBL" id="ADNY01000010">
    <property type="protein sequence ID" value="EFG56159.1"/>
    <property type="molecule type" value="Genomic_DNA"/>
</dbReference>
<organism evidence="1 2">
    <name type="scientific">Lactobacillus amylolyticus DSM 11664</name>
    <dbReference type="NCBI Taxonomy" id="585524"/>
    <lineage>
        <taxon>Bacteria</taxon>
        <taxon>Bacillati</taxon>
        <taxon>Bacillota</taxon>
        <taxon>Bacilli</taxon>
        <taxon>Lactobacillales</taxon>
        <taxon>Lactobacillaceae</taxon>
        <taxon>Lactobacillus</taxon>
    </lineage>
</organism>
<protein>
    <recommendedName>
        <fullName evidence="3">HTH tetR-type domain-containing protein</fullName>
    </recommendedName>
</protein>
<evidence type="ECO:0000313" key="1">
    <source>
        <dbReference type="EMBL" id="EFG56159.1"/>
    </source>
</evidence>
<dbReference type="OrthoDB" id="2302587at2"/>
<dbReference type="AlphaFoldDB" id="D4YRS9"/>